<evidence type="ECO:0000256" key="1">
    <source>
        <dbReference type="ARBA" id="ARBA00022574"/>
    </source>
</evidence>
<evidence type="ECO:0000259" key="5">
    <source>
        <dbReference type="Pfam" id="PF23414"/>
    </source>
</evidence>
<evidence type="ECO:0000256" key="2">
    <source>
        <dbReference type="ARBA" id="ARBA00022701"/>
    </source>
</evidence>
<evidence type="ECO:0000313" key="6">
    <source>
        <dbReference type="EMBL" id="KAJ8922469.1"/>
    </source>
</evidence>
<keyword evidence="2" id="KW-0493">Microtubule</keyword>
<dbReference type="InterPro" id="IPR015943">
    <property type="entry name" value="WD40/YVTN_repeat-like_dom_sf"/>
</dbReference>
<keyword evidence="3" id="KW-0677">Repeat</keyword>
<dbReference type="AlphaFoldDB" id="A0AAV8W7Y4"/>
<reference evidence="6 7" key="1">
    <citation type="journal article" date="2023" name="Insect Mol. Biol.">
        <title>Genome sequencing provides insights into the evolution of gene families encoding plant cell wall-degrading enzymes in longhorned beetles.</title>
        <authorList>
            <person name="Shin N.R."/>
            <person name="Okamura Y."/>
            <person name="Kirsch R."/>
            <person name="Pauchet Y."/>
        </authorList>
    </citation>
    <scope>NUCLEOTIDE SEQUENCE [LARGE SCALE GENOMIC DNA]</scope>
    <source>
        <strain evidence="6">EAD_L_NR</strain>
    </source>
</reference>
<dbReference type="GO" id="GO:0000226">
    <property type="term" value="P:microtubule cytoskeleton organization"/>
    <property type="evidence" value="ECO:0007669"/>
    <property type="project" value="TreeGrafter"/>
</dbReference>
<feature type="repeat" description="WD" evidence="4">
    <location>
        <begin position="38"/>
        <end position="70"/>
    </location>
</feature>
<keyword evidence="7" id="KW-1185">Reference proteome</keyword>
<sequence>MYLKGRPIILHAPTELSENYEITKVSTAPNRKLKLDWVYGHTDELWGLAPNPTLPQFVTGGYDKVLQLWDSMSHSILWSKDIGEQAQSVAFSADGSCILVGCTSGRWMIFDAQTRELLGQHVDGNEAIQVIQCSPDSTMVALGSRDNQIYVYQVSEDGSKYNRVGRCTGHSSYVTHVDWAMDGQTLRSNSGDYELLYCK</sequence>
<dbReference type="GO" id="GO:0005874">
    <property type="term" value="C:microtubule"/>
    <property type="evidence" value="ECO:0007669"/>
    <property type="project" value="UniProtKB-KW"/>
</dbReference>
<dbReference type="InterPro" id="IPR036322">
    <property type="entry name" value="WD40_repeat_dom_sf"/>
</dbReference>
<dbReference type="Gene3D" id="2.130.10.10">
    <property type="entry name" value="YVTN repeat-like/Quinoprotein amine dehydrogenase"/>
    <property type="match status" value="1"/>
</dbReference>
<dbReference type="GO" id="GO:0072686">
    <property type="term" value="C:mitotic spindle"/>
    <property type="evidence" value="ECO:0007669"/>
    <property type="project" value="TreeGrafter"/>
</dbReference>
<protein>
    <recommendedName>
        <fullName evidence="5">EML-like second beta-propeller domain-containing protein</fullName>
    </recommendedName>
</protein>
<dbReference type="Proteomes" id="UP001159042">
    <property type="component" value="Unassembled WGS sequence"/>
</dbReference>
<dbReference type="SMART" id="SM00320">
    <property type="entry name" value="WD40"/>
    <property type="match status" value="4"/>
</dbReference>
<keyword evidence="1 4" id="KW-0853">WD repeat</keyword>
<dbReference type="EMBL" id="JANEYG010000006">
    <property type="protein sequence ID" value="KAJ8922469.1"/>
    <property type="molecule type" value="Genomic_DNA"/>
</dbReference>
<dbReference type="InterPro" id="IPR050630">
    <property type="entry name" value="WD_repeat_EMAP"/>
</dbReference>
<dbReference type="PROSITE" id="PS50294">
    <property type="entry name" value="WD_REPEATS_REGION"/>
    <property type="match status" value="1"/>
</dbReference>
<dbReference type="SUPFAM" id="SSF50978">
    <property type="entry name" value="WD40 repeat-like"/>
    <property type="match status" value="1"/>
</dbReference>
<accession>A0AAV8W7Y4</accession>
<proteinExistence type="predicted"/>
<evidence type="ECO:0000256" key="3">
    <source>
        <dbReference type="ARBA" id="ARBA00022737"/>
    </source>
</evidence>
<organism evidence="6 7">
    <name type="scientific">Exocentrus adspersus</name>
    <dbReference type="NCBI Taxonomy" id="1586481"/>
    <lineage>
        <taxon>Eukaryota</taxon>
        <taxon>Metazoa</taxon>
        <taxon>Ecdysozoa</taxon>
        <taxon>Arthropoda</taxon>
        <taxon>Hexapoda</taxon>
        <taxon>Insecta</taxon>
        <taxon>Pterygota</taxon>
        <taxon>Neoptera</taxon>
        <taxon>Endopterygota</taxon>
        <taxon>Coleoptera</taxon>
        <taxon>Polyphaga</taxon>
        <taxon>Cucujiformia</taxon>
        <taxon>Chrysomeloidea</taxon>
        <taxon>Cerambycidae</taxon>
        <taxon>Lamiinae</taxon>
        <taxon>Acanthocinini</taxon>
        <taxon>Exocentrus</taxon>
    </lineage>
</organism>
<dbReference type="PROSITE" id="PS50082">
    <property type="entry name" value="WD_REPEATS_2"/>
    <property type="match status" value="1"/>
</dbReference>
<dbReference type="PANTHER" id="PTHR13720">
    <property type="entry name" value="WD-40 REPEAT PROTEIN"/>
    <property type="match status" value="1"/>
</dbReference>
<feature type="domain" description="EML-like second beta-propeller" evidence="5">
    <location>
        <begin position="45"/>
        <end position="198"/>
    </location>
</feature>
<comment type="caution">
    <text evidence="6">The sequence shown here is derived from an EMBL/GenBank/DDBJ whole genome shotgun (WGS) entry which is preliminary data.</text>
</comment>
<dbReference type="GO" id="GO:0008017">
    <property type="term" value="F:microtubule binding"/>
    <property type="evidence" value="ECO:0007669"/>
    <property type="project" value="TreeGrafter"/>
</dbReference>
<evidence type="ECO:0000256" key="4">
    <source>
        <dbReference type="PROSITE-ProRule" id="PRU00221"/>
    </source>
</evidence>
<name>A0AAV8W7Y4_9CUCU</name>
<dbReference type="PANTHER" id="PTHR13720:SF50">
    <property type="entry name" value="ECHINODERM MICROTUBULE-ASSOCIATED PROTEIN-LIKE 2"/>
    <property type="match status" value="1"/>
</dbReference>
<dbReference type="InterPro" id="IPR001680">
    <property type="entry name" value="WD40_rpt"/>
</dbReference>
<evidence type="ECO:0000313" key="7">
    <source>
        <dbReference type="Proteomes" id="UP001159042"/>
    </source>
</evidence>
<dbReference type="InterPro" id="IPR055442">
    <property type="entry name" value="Beta-prop_EML-like_2nd"/>
</dbReference>
<dbReference type="Pfam" id="PF23414">
    <property type="entry name" value="Beta-prop_EML_2"/>
    <property type="match status" value="1"/>
</dbReference>
<gene>
    <name evidence="6" type="ORF">NQ315_007497</name>
</gene>